<name>A0A9N9VA78_9HYPO</name>
<accession>A0A9N9VA78</accession>
<reference evidence="1" key="1">
    <citation type="submission" date="2021-10" db="EMBL/GenBank/DDBJ databases">
        <authorList>
            <person name="Piombo E."/>
        </authorList>
    </citation>
    <scope>NUCLEOTIDE SEQUENCE</scope>
</reference>
<proteinExistence type="predicted"/>
<comment type="caution">
    <text evidence="1">The sequence shown here is derived from an EMBL/GenBank/DDBJ whole genome shotgun (WGS) entry which is preliminary data.</text>
</comment>
<protein>
    <submittedName>
        <fullName evidence="1">Uncharacterized protein</fullName>
    </submittedName>
</protein>
<keyword evidence="2" id="KW-1185">Reference proteome</keyword>
<gene>
    <name evidence="1" type="ORF">CRHIZ90672A_00005463</name>
</gene>
<dbReference type="EMBL" id="CABFNQ020000544">
    <property type="protein sequence ID" value="CAH0018837.1"/>
    <property type="molecule type" value="Genomic_DNA"/>
</dbReference>
<dbReference type="AlphaFoldDB" id="A0A9N9VA78"/>
<evidence type="ECO:0000313" key="2">
    <source>
        <dbReference type="Proteomes" id="UP000696573"/>
    </source>
</evidence>
<organism evidence="1 2">
    <name type="scientific">Clonostachys rhizophaga</name>
    <dbReference type="NCBI Taxonomy" id="160324"/>
    <lineage>
        <taxon>Eukaryota</taxon>
        <taxon>Fungi</taxon>
        <taxon>Dikarya</taxon>
        <taxon>Ascomycota</taxon>
        <taxon>Pezizomycotina</taxon>
        <taxon>Sordariomycetes</taxon>
        <taxon>Hypocreomycetidae</taxon>
        <taxon>Hypocreales</taxon>
        <taxon>Bionectriaceae</taxon>
        <taxon>Clonostachys</taxon>
    </lineage>
</organism>
<evidence type="ECO:0000313" key="1">
    <source>
        <dbReference type="EMBL" id="CAH0018837.1"/>
    </source>
</evidence>
<sequence length="64" mass="7635">MSPLAAHYLEILTMLSSAISKKQRQLHYRKNRARIRGSKSKYTMYQRYREEKAQCSLPTAMEQR</sequence>
<dbReference type="Proteomes" id="UP000696573">
    <property type="component" value="Unassembled WGS sequence"/>
</dbReference>